<evidence type="ECO:0000256" key="4">
    <source>
        <dbReference type="ARBA" id="ARBA00022741"/>
    </source>
</evidence>
<dbReference type="InterPro" id="IPR003111">
    <property type="entry name" value="Lon_prtase_N"/>
</dbReference>
<dbReference type="InterPro" id="IPR054594">
    <property type="entry name" value="Lon_lid"/>
</dbReference>
<evidence type="ECO:0000256" key="6">
    <source>
        <dbReference type="ARBA" id="ARBA00022825"/>
    </source>
</evidence>
<dbReference type="InterPro" id="IPR014721">
    <property type="entry name" value="Ribsml_uS5_D2-typ_fold_subgr"/>
</dbReference>
<feature type="domain" description="Lon proteolytic" evidence="15">
    <location>
        <begin position="603"/>
        <end position="783"/>
    </location>
</feature>
<dbReference type="Gene3D" id="1.10.8.60">
    <property type="match status" value="1"/>
</dbReference>
<dbReference type="PROSITE" id="PS01046">
    <property type="entry name" value="LON_SER"/>
    <property type="match status" value="1"/>
</dbReference>
<dbReference type="CDD" id="cd19500">
    <property type="entry name" value="RecA-like_Lon"/>
    <property type="match status" value="1"/>
</dbReference>
<comment type="function">
    <text evidence="9">ATP-dependent serine protease that mediates the selective degradation of mutant and abnormal proteins as well as certain short-lived regulatory proteins. Required for cellular homeostasis and for survival from DNA damage and developmental changes induced by stress. Degrades polypeptides processively to yield small peptide fragments that are 5 to 10 amino acids long. Binds to DNA in a double-stranded, site-specific manner.</text>
</comment>
<dbReference type="AlphaFoldDB" id="K0NPT8"/>
<dbReference type="EC" id="3.4.21.53" evidence="9 10"/>
<dbReference type="FunFam" id="1.20.5.5270:FF:000002">
    <property type="entry name" value="Lon protease homolog"/>
    <property type="match status" value="1"/>
</dbReference>
<dbReference type="InterPro" id="IPR027417">
    <property type="entry name" value="P-loop_NTPase"/>
</dbReference>
<dbReference type="KEGG" id="dto:TOL2_C40080"/>
<feature type="active site" evidence="9 11">
    <location>
        <position position="690"/>
    </location>
</feature>
<keyword evidence="5 9" id="KW-0378">Hydrolase</keyword>
<dbReference type="GO" id="GO:0006515">
    <property type="term" value="P:protein quality control for misfolded or incompletely synthesized proteins"/>
    <property type="evidence" value="ECO:0007669"/>
    <property type="project" value="UniProtKB-UniRule"/>
</dbReference>
<dbReference type="Gene3D" id="1.20.58.1480">
    <property type="match status" value="1"/>
</dbReference>
<accession>K0NPT8</accession>
<dbReference type="GO" id="GO:0004176">
    <property type="term" value="F:ATP-dependent peptidase activity"/>
    <property type="evidence" value="ECO:0007669"/>
    <property type="project" value="UniProtKB-UniRule"/>
</dbReference>
<comment type="catalytic activity">
    <reaction evidence="9 10 13">
        <text>Hydrolysis of proteins in presence of ATP.</text>
        <dbReference type="EC" id="3.4.21.53"/>
    </reaction>
</comment>
<dbReference type="NCBIfam" id="TIGR00763">
    <property type="entry name" value="lon"/>
    <property type="match status" value="1"/>
</dbReference>
<feature type="binding site" evidence="9 12">
    <location>
        <begin position="367"/>
        <end position="374"/>
    </location>
    <ligand>
        <name>ATP</name>
        <dbReference type="ChEBI" id="CHEBI:30616"/>
    </ligand>
</feature>
<dbReference type="Proteomes" id="UP000007347">
    <property type="component" value="Chromosome"/>
</dbReference>
<dbReference type="PROSITE" id="PS51786">
    <property type="entry name" value="LON_PROTEOLYTIC"/>
    <property type="match status" value="1"/>
</dbReference>
<dbReference type="HAMAP" id="MF_01973">
    <property type="entry name" value="lon_bact"/>
    <property type="match status" value="1"/>
</dbReference>
<evidence type="ECO:0000313" key="18">
    <source>
        <dbReference type="Proteomes" id="UP000007347"/>
    </source>
</evidence>
<evidence type="ECO:0000313" key="17">
    <source>
        <dbReference type="EMBL" id="CCK82163.1"/>
    </source>
</evidence>
<dbReference type="PIRSF" id="PIRSF001174">
    <property type="entry name" value="Lon_proteas"/>
    <property type="match status" value="1"/>
</dbReference>
<comment type="induction">
    <text evidence="9">By heat shock.</text>
</comment>
<keyword evidence="4 9" id="KW-0547">Nucleotide-binding</keyword>
<reference evidence="17 18" key="1">
    <citation type="journal article" date="2013" name="Environ. Microbiol.">
        <title>Complete genome, catabolic sub-proteomes and key-metabolites of Desulfobacula toluolica Tol2, a marine, aromatic compound-degrading, sulfate-reducing bacterium.</title>
        <authorList>
            <person name="Wohlbrand L."/>
            <person name="Jacob J.H."/>
            <person name="Kube M."/>
            <person name="Mussmann M."/>
            <person name="Jarling R."/>
            <person name="Beck A."/>
            <person name="Amann R."/>
            <person name="Wilkes H."/>
            <person name="Reinhardt R."/>
            <person name="Rabus R."/>
        </authorList>
    </citation>
    <scope>NUCLEOTIDE SEQUENCE [LARGE SCALE GENOMIC DNA]</scope>
    <source>
        <strain evidence="18">DSM 7467 / Tol2</strain>
    </source>
</reference>
<protein>
    <recommendedName>
        <fullName evidence="9 10">Lon protease</fullName>
        <ecNumber evidence="9 10">3.4.21.53</ecNumber>
    </recommendedName>
    <alternativeName>
        <fullName evidence="9">ATP-dependent protease La</fullName>
    </alternativeName>
</protein>
<feature type="domain" description="Lon N-terminal" evidence="16">
    <location>
        <begin position="20"/>
        <end position="215"/>
    </location>
</feature>
<dbReference type="Gene3D" id="2.30.130.40">
    <property type="entry name" value="LON domain-like"/>
    <property type="match status" value="1"/>
</dbReference>
<evidence type="ECO:0000259" key="16">
    <source>
        <dbReference type="PROSITE" id="PS51787"/>
    </source>
</evidence>
<gene>
    <name evidence="17" type="primary">lonA5</name>
    <name evidence="9" type="synonym">lon</name>
    <name evidence="17" type="ordered locus">TOL2_C40080</name>
</gene>
<dbReference type="InterPro" id="IPR003593">
    <property type="entry name" value="AAA+_ATPase"/>
</dbReference>
<dbReference type="InterPro" id="IPR004815">
    <property type="entry name" value="Lon_bac/euk-typ"/>
</dbReference>
<dbReference type="GO" id="GO:0005737">
    <property type="term" value="C:cytoplasm"/>
    <property type="evidence" value="ECO:0007669"/>
    <property type="project" value="UniProtKB-SubCell"/>
</dbReference>
<dbReference type="PANTHER" id="PTHR10046">
    <property type="entry name" value="ATP DEPENDENT LON PROTEASE FAMILY MEMBER"/>
    <property type="match status" value="1"/>
</dbReference>
<dbReference type="HOGENOM" id="CLU_004109_4_3_7"/>
<dbReference type="Pfam" id="PF02190">
    <property type="entry name" value="LON_substr_bdg"/>
    <property type="match status" value="1"/>
</dbReference>
<evidence type="ECO:0000256" key="10">
    <source>
        <dbReference type="PIRNR" id="PIRNR001174"/>
    </source>
</evidence>
<keyword evidence="8 9" id="KW-0346">Stress response</keyword>
<dbReference type="InterPro" id="IPR027065">
    <property type="entry name" value="Lon_Prtase"/>
</dbReference>
<keyword evidence="3 9" id="KW-0645">Protease</keyword>
<keyword evidence="7 9" id="KW-0067">ATP-binding</keyword>
<dbReference type="Gene3D" id="1.20.5.5270">
    <property type="match status" value="1"/>
</dbReference>
<comment type="subunit">
    <text evidence="9 10">Homohexamer. Organized in a ring with a central cavity.</text>
</comment>
<dbReference type="SMART" id="SM00382">
    <property type="entry name" value="AAA"/>
    <property type="match status" value="1"/>
</dbReference>
<dbReference type="GO" id="GO:0016887">
    <property type="term" value="F:ATP hydrolysis activity"/>
    <property type="evidence" value="ECO:0007669"/>
    <property type="project" value="UniProtKB-UniRule"/>
</dbReference>
<dbReference type="Gene3D" id="3.40.50.300">
    <property type="entry name" value="P-loop containing nucleotide triphosphate hydrolases"/>
    <property type="match status" value="1"/>
</dbReference>
<evidence type="ECO:0000256" key="12">
    <source>
        <dbReference type="PIRSR" id="PIRSR001174-2"/>
    </source>
</evidence>
<dbReference type="PROSITE" id="PS51787">
    <property type="entry name" value="LON_N"/>
    <property type="match status" value="1"/>
</dbReference>
<dbReference type="GO" id="GO:0005524">
    <property type="term" value="F:ATP binding"/>
    <property type="evidence" value="ECO:0007669"/>
    <property type="project" value="UniProtKB-UniRule"/>
</dbReference>
<evidence type="ECO:0000256" key="5">
    <source>
        <dbReference type="ARBA" id="ARBA00022801"/>
    </source>
</evidence>
<evidence type="ECO:0000256" key="7">
    <source>
        <dbReference type="ARBA" id="ARBA00022840"/>
    </source>
</evidence>
<evidence type="ECO:0000259" key="15">
    <source>
        <dbReference type="PROSITE" id="PS51786"/>
    </source>
</evidence>
<evidence type="ECO:0000256" key="14">
    <source>
        <dbReference type="RuleBase" id="RU000591"/>
    </source>
</evidence>
<comment type="similarity">
    <text evidence="9 10 13 14">Belongs to the peptidase S16 family.</text>
</comment>
<evidence type="ECO:0000256" key="1">
    <source>
        <dbReference type="ARBA" id="ARBA00004496"/>
    </source>
</evidence>
<dbReference type="STRING" id="651182.TOL2_C40080"/>
<keyword evidence="18" id="KW-1185">Reference proteome</keyword>
<evidence type="ECO:0000256" key="2">
    <source>
        <dbReference type="ARBA" id="ARBA00022490"/>
    </source>
</evidence>
<dbReference type="SUPFAM" id="SSF54211">
    <property type="entry name" value="Ribosomal protein S5 domain 2-like"/>
    <property type="match status" value="1"/>
</dbReference>
<keyword evidence="6 9" id="KW-0720">Serine protease</keyword>
<dbReference type="PATRIC" id="fig|651182.5.peg.4717"/>
<organism evidence="17 18">
    <name type="scientific">Desulfobacula toluolica (strain DSM 7467 / Tol2)</name>
    <dbReference type="NCBI Taxonomy" id="651182"/>
    <lineage>
        <taxon>Bacteria</taxon>
        <taxon>Pseudomonadati</taxon>
        <taxon>Thermodesulfobacteriota</taxon>
        <taxon>Desulfobacteria</taxon>
        <taxon>Desulfobacterales</taxon>
        <taxon>Desulfobacteraceae</taxon>
        <taxon>Desulfobacula</taxon>
    </lineage>
</organism>
<dbReference type="InterPro" id="IPR008269">
    <property type="entry name" value="Lon_proteolytic"/>
</dbReference>
<feature type="active site" evidence="9 11">
    <location>
        <position position="733"/>
    </location>
</feature>
<evidence type="ECO:0000256" key="8">
    <source>
        <dbReference type="ARBA" id="ARBA00023016"/>
    </source>
</evidence>
<dbReference type="InterPro" id="IPR003959">
    <property type="entry name" value="ATPase_AAA_core"/>
</dbReference>
<keyword evidence="2 9" id="KW-0963">Cytoplasm</keyword>
<evidence type="ECO:0000256" key="3">
    <source>
        <dbReference type="ARBA" id="ARBA00022670"/>
    </source>
</evidence>
<dbReference type="GO" id="GO:0034605">
    <property type="term" value="P:cellular response to heat"/>
    <property type="evidence" value="ECO:0007669"/>
    <property type="project" value="UniProtKB-UniRule"/>
</dbReference>
<dbReference type="InterPro" id="IPR046336">
    <property type="entry name" value="Lon_prtase_N_sf"/>
</dbReference>
<dbReference type="GO" id="GO:0004252">
    <property type="term" value="F:serine-type endopeptidase activity"/>
    <property type="evidence" value="ECO:0007669"/>
    <property type="project" value="UniProtKB-UniRule"/>
</dbReference>
<dbReference type="EMBL" id="FO203503">
    <property type="protein sequence ID" value="CCK82163.1"/>
    <property type="molecule type" value="Genomic_DNA"/>
</dbReference>
<dbReference type="InterPro" id="IPR008268">
    <property type="entry name" value="Peptidase_S16_AS"/>
</dbReference>
<evidence type="ECO:0000256" key="13">
    <source>
        <dbReference type="PROSITE-ProRule" id="PRU01122"/>
    </source>
</evidence>
<dbReference type="InterPro" id="IPR027543">
    <property type="entry name" value="Lon_bac"/>
</dbReference>
<dbReference type="InterPro" id="IPR020568">
    <property type="entry name" value="Ribosomal_Su5_D2-typ_SF"/>
</dbReference>
<proteinExistence type="evidence at transcript level"/>
<comment type="subcellular location">
    <subcellularLocation>
        <location evidence="1 9 10">Cytoplasm</location>
    </subcellularLocation>
</comment>
<dbReference type="SUPFAM" id="SSF52540">
    <property type="entry name" value="P-loop containing nucleoside triphosphate hydrolases"/>
    <property type="match status" value="1"/>
</dbReference>
<evidence type="ECO:0000256" key="9">
    <source>
        <dbReference type="HAMAP-Rule" id="MF_01973"/>
    </source>
</evidence>
<dbReference type="Pfam" id="PF22667">
    <property type="entry name" value="Lon_lid"/>
    <property type="match status" value="1"/>
</dbReference>
<name>K0NPT8_DESTT</name>
<dbReference type="FunFam" id="3.40.50.300:FF:000382">
    <property type="entry name" value="Lon protease homolog 2, peroxisomal"/>
    <property type="match status" value="1"/>
</dbReference>
<dbReference type="PRINTS" id="PR00830">
    <property type="entry name" value="ENDOLAPTASE"/>
</dbReference>
<dbReference type="GO" id="GO:0043565">
    <property type="term" value="F:sequence-specific DNA binding"/>
    <property type="evidence" value="ECO:0007669"/>
    <property type="project" value="UniProtKB-UniRule"/>
</dbReference>
<dbReference type="SMART" id="SM00464">
    <property type="entry name" value="LON"/>
    <property type="match status" value="1"/>
</dbReference>
<dbReference type="SUPFAM" id="SSF88697">
    <property type="entry name" value="PUA domain-like"/>
    <property type="match status" value="1"/>
</dbReference>
<dbReference type="Gene3D" id="3.30.230.10">
    <property type="match status" value="1"/>
</dbReference>
<dbReference type="OrthoDB" id="9803599at2"/>
<sequence length="783" mass="87885">MDDLKAPSRRITSDNIPDIIPVLPIVDTNLFPKMVLPLVLIQNEAVELIDDAMAGNRMLGLLLSKRSDIDSRHRTDDLHMIGTVAVILKMSKMKDDKAQLLIQGLDRFRVIEFLQNKKYMQARIDVMENRNADSNKENRALMANIVKQYEKIVAFSPGLPSEMGQMIKSLQEPHVLADMVASTINAPVKEKQKVLELLDVNKRLKKVTRLVNDQLEILEMSFKIQSQVKEDMDKRQREYYLRQQLKAIRDELGETEDESVEIKEYRAKIEEKALPEEAQKEAKRELQRLSRMHPSSSEYVVASTYLDWLTSLPWDVASDDMLDIKEAKKILNNDHYGLEKPKKRILEYLAVRTLKNDSKGPILCFTGPPGTGKTSLGRSIARALGRQFVRISLGGVRDEAEIRGHRRTYVGALPGRIIQCLRKAGTNNPVFMLDEIDKVDHSYHGDPSSALLEVLDPEQNFSFSDHYLDVPFDLSDVMFLTTANVLHTIPAPLRDRMEILELNGYTEEEKFKIATRYLIPKQREANGLTATRVKLTAGAVKLIISGYTRESGLRNLEQKIGAVCRGVAARIVEGETKNIIVGQKDLHQYLGPVRNRPDPALGIKNPGVVMGLAWTPYGGEILFIEAVAMKGRKGLTLTGQLGDVMKESASTALSFIRANTKKIKVDHSFFNTHDLHIHVPEGSIPKDGPSAGVAMLTCLASVMTGRLVKKRLAMSGEITLRGEVLPVGGIKEKVIAAHRAGIKTIILPLWNQKDMEDVPEYIKDSIEFHFVDKMEDVLALALS</sequence>
<dbReference type="Pfam" id="PF05362">
    <property type="entry name" value="Lon_C"/>
    <property type="match status" value="1"/>
</dbReference>
<dbReference type="InterPro" id="IPR015947">
    <property type="entry name" value="PUA-like_sf"/>
</dbReference>
<dbReference type="RefSeq" id="WP_014959343.1">
    <property type="nucleotide sequence ID" value="NC_018645.1"/>
</dbReference>
<dbReference type="Pfam" id="PF00004">
    <property type="entry name" value="AAA"/>
    <property type="match status" value="1"/>
</dbReference>
<evidence type="ECO:0000256" key="11">
    <source>
        <dbReference type="PIRSR" id="PIRSR001174-1"/>
    </source>
</evidence>